<dbReference type="PRINTS" id="PR01217">
    <property type="entry name" value="PRICHEXTENSN"/>
</dbReference>
<gene>
    <name evidence="3" type="ORF">C8Q71DRAFT_724984</name>
</gene>
<feature type="compositionally biased region" description="Pro residues" evidence="1">
    <location>
        <begin position="53"/>
        <end position="81"/>
    </location>
</feature>
<feature type="region of interest" description="Disordered" evidence="1">
    <location>
        <begin position="47"/>
        <end position="149"/>
    </location>
</feature>
<organism evidence="3 4">
    <name type="scientific">Rhodofomes roseus</name>
    <dbReference type="NCBI Taxonomy" id="34475"/>
    <lineage>
        <taxon>Eukaryota</taxon>
        <taxon>Fungi</taxon>
        <taxon>Dikarya</taxon>
        <taxon>Basidiomycota</taxon>
        <taxon>Agaricomycotina</taxon>
        <taxon>Agaricomycetes</taxon>
        <taxon>Polyporales</taxon>
        <taxon>Rhodofomes</taxon>
    </lineage>
</organism>
<keyword evidence="2" id="KW-0732">Signal</keyword>
<protein>
    <submittedName>
        <fullName evidence="3">Uncharacterized protein</fullName>
    </submittedName>
</protein>
<keyword evidence="4" id="KW-1185">Reference proteome</keyword>
<reference evidence="3 4" key="1">
    <citation type="journal article" date="2021" name="Environ. Microbiol.">
        <title>Gene family expansions and transcriptome signatures uncover fungal adaptations to wood decay.</title>
        <authorList>
            <person name="Hage H."/>
            <person name="Miyauchi S."/>
            <person name="Viragh M."/>
            <person name="Drula E."/>
            <person name="Min B."/>
            <person name="Chaduli D."/>
            <person name="Navarro D."/>
            <person name="Favel A."/>
            <person name="Norest M."/>
            <person name="Lesage-Meessen L."/>
            <person name="Balint B."/>
            <person name="Merenyi Z."/>
            <person name="de Eugenio L."/>
            <person name="Morin E."/>
            <person name="Martinez A.T."/>
            <person name="Baldrian P."/>
            <person name="Stursova M."/>
            <person name="Martinez M.J."/>
            <person name="Novotny C."/>
            <person name="Magnuson J.K."/>
            <person name="Spatafora J.W."/>
            <person name="Maurice S."/>
            <person name="Pangilinan J."/>
            <person name="Andreopoulos W."/>
            <person name="LaButti K."/>
            <person name="Hundley H."/>
            <person name="Na H."/>
            <person name="Kuo A."/>
            <person name="Barry K."/>
            <person name="Lipzen A."/>
            <person name="Henrissat B."/>
            <person name="Riley R."/>
            <person name="Ahrendt S."/>
            <person name="Nagy L.G."/>
            <person name="Grigoriev I.V."/>
            <person name="Martin F."/>
            <person name="Rosso M.N."/>
        </authorList>
    </citation>
    <scope>NUCLEOTIDE SEQUENCE [LARGE SCALE GENOMIC DNA]</scope>
    <source>
        <strain evidence="3 4">CIRM-BRFM 1785</strain>
    </source>
</reference>
<feature type="chain" id="PRO_5045639046" evidence="2">
    <location>
        <begin position="22"/>
        <end position="175"/>
    </location>
</feature>
<dbReference type="RefSeq" id="XP_047777540.1">
    <property type="nucleotide sequence ID" value="XM_047921659.1"/>
</dbReference>
<evidence type="ECO:0000256" key="2">
    <source>
        <dbReference type="SAM" id="SignalP"/>
    </source>
</evidence>
<name>A0ABQ8KC60_9APHY</name>
<feature type="signal peptide" evidence="2">
    <location>
        <begin position="1"/>
        <end position="21"/>
    </location>
</feature>
<accession>A0ABQ8KC60</accession>
<evidence type="ECO:0000256" key="1">
    <source>
        <dbReference type="SAM" id="MobiDB-lite"/>
    </source>
</evidence>
<feature type="compositionally biased region" description="Pro residues" evidence="1">
    <location>
        <begin position="118"/>
        <end position="146"/>
    </location>
</feature>
<sequence length="175" mass="20038">MRYSTVFSVLVAAATAAPALALPISLWSRAADDESLYERSLADDFWARDVMPRGPPRPLPPTPQPKPKPRPLPPRPLPKPPRSLSDSEFEERDFDEDSLFERSFDDEDIFWTRDVMPRGPPRPLPPTPQPKPKPRPLPPRPLPKPPRSLDELEELLAREFEDELFARSMEIDELD</sequence>
<dbReference type="Proteomes" id="UP000814176">
    <property type="component" value="Unassembled WGS sequence"/>
</dbReference>
<evidence type="ECO:0000313" key="3">
    <source>
        <dbReference type="EMBL" id="KAH9835054.1"/>
    </source>
</evidence>
<feature type="compositionally biased region" description="Acidic residues" evidence="1">
    <location>
        <begin position="87"/>
        <end position="109"/>
    </location>
</feature>
<evidence type="ECO:0000313" key="4">
    <source>
        <dbReference type="Proteomes" id="UP000814176"/>
    </source>
</evidence>
<proteinExistence type="predicted"/>
<dbReference type="GeneID" id="72002391"/>
<comment type="caution">
    <text evidence="3">The sequence shown here is derived from an EMBL/GenBank/DDBJ whole genome shotgun (WGS) entry which is preliminary data.</text>
</comment>
<dbReference type="EMBL" id="JADCUA010000014">
    <property type="protein sequence ID" value="KAH9835054.1"/>
    <property type="molecule type" value="Genomic_DNA"/>
</dbReference>